<gene>
    <name evidence="2" type="ORF">GCM10008938_22210</name>
</gene>
<dbReference type="Proteomes" id="UP000632222">
    <property type="component" value="Unassembled WGS sequence"/>
</dbReference>
<dbReference type="Gene3D" id="3.30.450.40">
    <property type="match status" value="1"/>
</dbReference>
<dbReference type="InterPro" id="IPR003018">
    <property type="entry name" value="GAF"/>
</dbReference>
<evidence type="ECO:0000313" key="3">
    <source>
        <dbReference type="Proteomes" id="UP000632222"/>
    </source>
</evidence>
<proteinExistence type="predicted"/>
<feature type="domain" description="GAF" evidence="1">
    <location>
        <begin position="26"/>
        <end position="168"/>
    </location>
</feature>
<dbReference type="SUPFAM" id="SSF55785">
    <property type="entry name" value="PYP-like sensor domain (PAS domain)"/>
    <property type="match status" value="1"/>
</dbReference>
<reference evidence="3" key="1">
    <citation type="journal article" date="2019" name="Int. J. Syst. Evol. Microbiol.">
        <title>The Global Catalogue of Microorganisms (GCM) 10K type strain sequencing project: providing services to taxonomists for standard genome sequencing and annotation.</title>
        <authorList>
            <consortium name="The Broad Institute Genomics Platform"/>
            <consortium name="The Broad Institute Genome Sequencing Center for Infectious Disease"/>
            <person name="Wu L."/>
            <person name="Ma J."/>
        </authorList>
    </citation>
    <scope>NUCLEOTIDE SEQUENCE [LARGE SCALE GENOMIC DNA]</scope>
    <source>
        <strain evidence="3">JCM 14370</strain>
    </source>
</reference>
<evidence type="ECO:0000259" key="1">
    <source>
        <dbReference type="SMART" id="SM00065"/>
    </source>
</evidence>
<comment type="caution">
    <text evidence="2">The sequence shown here is derived from an EMBL/GenBank/DDBJ whole genome shotgun (WGS) entry which is preliminary data.</text>
</comment>
<dbReference type="InterPro" id="IPR029016">
    <property type="entry name" value="GAF-like_dom_sf"/>
</dbReference>
<protein>
    <recommendedName>
        <fullName evidence="1">GAF domain-containing protein</fullName>
    </recommendedName>
</protein>
<dbReference type="PANTHER" id="PTHR43102">
    <property type="entry name" value="SLR1143 PROTEIN"/>
    <property type="match status" value="1"/>
</dbReference>
<dbReference type="RefSeq" id="WP_189002760.1">
    <property type="nucleotide sequence ID" value="NZ_BMOD01000007.1"/>
</dbReference>
<evidence type="ECO:0000313" key="2">
    <source>
        <dbReference type="EMBL" id="GGJ35655.1"/>
    </source>
</evidence>
<organism evidence="2 3">
    <name type="scientific">Deinococcus roseus</name>
    <dbReference type="NCBI Taxonomy" id="392414"/>
    <lineage>
        <taxon>Bacteria</taxon>
        <taxon>Thermotogati</taxon>
        <taxon>Deinococcota</taxon>
        <taxon>Deinococci</taxon>
        <taxon>Deinococcales</taxon>
        <taxon>Deinococcaceae</taxon>
        <taxon>Deinococcus</taxon>
    </lineage>
</organism>
<name>A0ABQ2D1L2_9DEIO</name>
<dbReference type="PANTHER" id="PTHR43102:SF2">
    <property type="entry name" value="GAF DOMAIN-CONTAINING PROTEIN"/>
    <property type="match status" value="1"/>
</dbReference>
<dbReference type="SUPFAM" id="SSF55781">
    <property type="entry name" value="GAF domain-like"/>
    <property type="match status" value="1"/>
</dbReference>
<sequence>MNAKDSQTAEATRLEHLYRYGILDTPAEEAFDSIVEDLGVILNIPLVLLGFTDQDRQWFKASLHFEAPEIPRSEAFCTSTFHEAKPLLIEDLSQHSLFQKHAMVRQGPRLRAYAGVPLLDPSGQRLGTLCVLDDQPRTFSAWDVQVMQRFSQRTTLALEQRLQTHTQQSWHHRLLMLEAAQEGMVIVGAQGLILGSNQAATELSGLPWQPGTPFRFSDLRVEEQVEGIAVYAQQGGPGYFTLQQKTLVEGAEGVQMLLLKPYGIRLYRPQTDFPRKNRL</sequence>
<dbReference type="Pfam" id="PF01590">
    <property type="entry name" value="GAF"/>
    <property type="match status" value="1"/>
</dbReference>
<dbReference type="SMART" id="SM00065">
    <property type="entry name" value="GAF"/>
    <property type="match status" value="1"/>
</dbReference>
<dbReference type="InterPro" id="IPR035965">
    <property type="entry name" value="PAS-like_dom_sf"/>
</dbReference>
<keyword evidence="3" id="KW-1185">Reference proteome</keyword>
<accession>A0ABQ2D1L2</accession>
<dbReference type="EMBL" id="BMOD01000007">
    <property type="protein sequence ID" value="GGJ35655.1"/>
    <property type="molecule type" value="Genomic_DNA"/>
</dbReference>